<evidence type="ECO:0000313" key="8">
    <source>
        <dbReference type="EMBL" id="KCZ73706.1"/>
    </source>
</evidence>
<dbReference type="Pfam" id="PF00156">
    <property type="entry name" value="Pribosyltran"/>
    <property type="match status" value="1"/>
</dbReference>
<dbReference type="PANTHER" id="PTHR19278">
    <property type="entry name" value="OROTATE PHOSPHORIBOSYLTRANSFERASE"/>
    <property type="match status" value="1"/>
</dbReference>
<gene>
    <name evidence="6" type="primary">pyrE</name>
    <name evidence="8" type="ORF">ANME2D_00779</name>
</gene>
<dbReference type="PANTHER" id="PTHR19278:SF9">
    <property type="entry name" value="URIDINE 5'-MONOPHOSPHATE SYNTHASE"/>
    <property type="match status" value="1"/>
</dbReference>
<dbReference type="HAMAP" id="MF_01208">
    <property type="entry name" value="PyrE"/>
    <property type="match status" value="1"/>
</dbReference>
<dbReference type="InterPro" id="IPR004467">
    <property type="entry name" value="Or_phspho_trans_dom"/>
</dbReference>
<keyword evidence="6" id="KW-0460">Magnesium</keyword>
<evidence type="ECO:0000259" key="7">
    <source>
        <dbReference type="Pfam" id="PF00156"/>
    </source>
</evidence>
<dbReference type="InterPro" id="IPR029057">
    <property type="entry name" value="PRTase-like"/>
</dbReference>
<dbReference type="UniPathway" id="UPA00070">
    <property type="reaction ID" value="UER00119"/>
</dbReference>
<comment type="function">
    <text evidence="6">Catalyzes the transfer of a ribosyl phosphate group from 5-phosphoribose 1-diphosphate to orotate, leading to the formation of orotidine monophosphate (OMP).</text>
</comment>
<keyword evidence="4 6" id="KW-0808">Transferase</keyword>
<organism evidence="8 9">
    <name type="scientific">Candidatus Methanoperedens nitratireducens</name>
    <dbReference type="NCBI Taxonomy" id="1392998"/>
    <lineage>
        <taxon>Archaea</taxon>
        <taxon>Methanobacteriati</taxon>
        <taxon>Methanobacteriota</taxon>
        <taxon>Stenosarchaea group</taxon>
        <taxon>Methanomicrobia</taxon>
        <taxon>Methanosarcinales</taxon>
        <taxon>ANME-2 cluster</taxon>
        <taxon>Candidatus Methanoperedentaceae</taxon>
        <taxon>Candidatus Methanoperedens</taxon>
    </lineage>
</organism>
<evidence type="ECO:0000313" key="9">
    <source>
        <dbReference type="Proteomes" id="UP000027153"/>
    </source>
</evidence>
<keyword evidence="5 6" id="KW-0665">Pyrimidine biosynthesis</keyword>
<feature type="binding site" description="in other chain" evidence="6">
    <location>
        <position position="101"/>
    </location>
    <ligand>
        <name>5-phospho-alpha-D-ribose 1-diphosphate</name>
        <dbReference type="ChEBI" id="CHEBI:58017"/>
        <note>ligand shared between dimeric partners</note>
    </ligand>
</feature>
<proteinExistence type="inferred from homology"/>
<dbReference type="InterPro" id="IPR000836">
    <property type="entry name" value="PRTase_dom"/>
</dbReference>
<comment type="catalytic activity">
    <reaction evidence="6">
        <text>orotidine 5'-phosphate + diphosphate = orotate + 5-phospho-alpha-D-ribose 1-diphosphate</text>
        <dbReference type="Rhea" id="RHEA:10380"/>
        <dbReference type="ChEBI" id="CHEBI:30839"/>
        <dbReference type="ChEBI" id="CHEBI:33019"/>
        <dbReference type="ChEBI" id="CHEBI:57538"/>
        <dbReference type="ChEBI" id="CHEBI:58017"/>
        <dbReference type="EC" id="2.4.2.10"/>
    </reaction>
</comment>
<dbReference type="Proteomes" id="UP000027153">
    <property type="component" value="Unassembled WGS sequence"/>
</dbReference>
<dbReference type="GO" id="GO:0019856">
    <property type="term" value="P:pyrimidine nucleobase biosynthetic process"/>
    <property type="evidence" value="ECO:0007669"/>
    <property type="project" value="TreeGrafter"/>
</dbReference>
<sequence length="184" mass="20493">MPLKDNTKLQSLIKEKALIIEDNGQFELASGDKSNYFFDMKLVSMDPEGSELIANAILELLKNEDVDYIGGLESGAIPIATVVANKSLQIKKPIPAFFVRKTPKERGTKKMIEGNLTENSKVVLVEDVTTKGESVILAVRRVRELNCRVDKVITIVDRLAGAKENLEKENIELVSIFTKNDFNL</sequence>
<evidence type="ECO:0000256" key="6">
    <source>
        <dbReference type="HAMAP-Rule" id="MF_01208"/>
    </source>
</evidence>
<evidence type="ECO:0000256" key="4">
    <source>
        <dbReference type="ARBA" id="ARBA00022679"/>
    </source>
</evidence>
<evidence type="ECO:0000256" key="2">
    <source>
        <dbReference type="ARBA" id="ARBA00011971"/>
    </source>
</evidence>
<name>A0A062V3M9_9EURY</name>
<dbReference type="InterPro" id="IPR023031">
    <property type="entry name" value="OPRT"/>
</dbReference>
<evidence type="ECO:0000256" key="3">
    <source>
        <dbReference type="ARBA" id="ARBA00022676"/>
    </source>
</evidence>
<keyword evidence="9" id="KW-1185">Reference proteome</keyword>
<dbReference type="GO" id="GO:0044205">
    <property type="term" value="P:'de novo' UMP biosynthetic process"/>
    <property type="evidence" value="ECO:0007669"/>
    <property type="project" value="UniProtKB-UniRule"/>
</dbReference>
<reference evidence="8 9" key="1">
    <citation type="journal article" date="2013" name="Nature">
        <title>Anaerobic oxidation of methane coupled to nitrate reduction in a novel archaeal lineage.</title>
        <authorList>
            <person name="Haroon M.F."/>
            <person name="Hu S."/>
            <person name="Shi Y."/>
            <person name="Imelfort M."/>
            <person name="Keller J."/>
            <person name="Hugenholtz P."/>
            <person name="Yuan Z."/>
            <person name="Tyson G.W."/>
        </authorList>
    </citation>
    <scope>NUCLEOTIDE SEQUENCE [LARGE SCALE GENOMIC DNA]</scope>
    <source>
        <strain evidence="8 9">ANME-2d</strain>
    </source>
</reference>
<dbReference type="EMBL" id="JMIY01000001">
    <property type="protein sequence ID" value="KCZ73706.1"/>
    <property type="molecule type" value="Genomic_DNA"/>
</dbReference>
<comment type="subunit">
    <text evidence="6">Homodimer.</text>
</comment>
<dbReference type="AlphaFoldDB" id="A0A062V3M9"/>
<comment type="caution">
    <text evidence="8">The sequence shown here is derived from an EMBL/GenBank/DDBJ whole genome shotgun (WGS) entry which is preliminary data.</text>
</comment>
<accession>A0A062V3M9</accession>
<dbReference type="GO" id="GO:0004588">
    <property type="term" value="F:orotate phosphoribosyltransferase activity"/>
    <property type="evidence" value="ECO:0007669"/>
    <property type="project" value="UniProtKB-UniRule"/>
</dbReference>
<feature type="binding site" evidence="6">
    <location>
        <position position="104"/>
    </location>
    <ligand>
        <name>5-phospho-alpha-D-ribose 1-diphosphate</name>
        <dbReference type="ChEBI" id="CHEBI:58017"/>
        <note>ligand shared between dimeric partners</note>
    </ligand>
</feature>
<dbReference type="EC" id="2.4.2.10" evidence="2 6"/>
<feature type="binding site" description="in other chain" evidence="6">
    <location>
        <begin position="126"/>
        <end position="134"/>
    </location>
    <ligand>
        <name>5-phospho-alpha-D-ribose 1-diphosphate</name>
        <dbReference type="ChEBI" id="CHEBI:58017"/>
        <note>ligand shared between dimeric partners</note>
    </ligand>
</feature>
<comment type="cofactor">
    <cofactor evidence="6">
        <name>Mg(2+)</name>
        <dbReference type="ChEBI" id="CHEBI:18420"/>
    </cofactor>
</comment>
<dbReference type="Gene3D" id="3.40.50.2020">
    <property type="match status" value="1"/>
</dbReference>
<dbReference type="NCBIfam" id="TIGR00336">
    <property type="entry name" value="pyrE"/>
    <property type="match status" value="1"/>
</dbReference>
<dbReference type="CDD" id="cd06223">
    <property type="entry name" value="PRTases_typeI"/>
    <property type="match status" value="1"/>
</dbReference>
<dbReference type="SUPFAM" id="SSF53271">
    <property type="entry name" value="PRTase-like"/>
    <property type="match status" value="1"/>
</dbReference>
<keyword evidence="3 6" id="KW-0328">Glycosyltransferase</keyword>
<evidence type="ECO:0000256" key="5">
    <source>
        <dbReference type="ARBA" id="ARBA00022975"/>
    </source>
</evidence>
<feature type="domain" description="Phosphoribosyltransferase" evidence="7">
    <location>
        <begin position="51"/>
        <end position="166"/>
    </location>
</feature>
<comment type="pathway">
    <text evidence="1 6">Pyrimidine metabolism; UMP biosynthesis via de novo pathway; UMP from orotate: step 1/2.</text>
</comment>
<evidence type="ECO:0000256" key="1">
    <source>
        <dbReference type="ARBA" id="ARBA00004889"/>
    </source>
</evidence>
<feature type="binding site" evidence="6">
    <location>
        <position position="100"/>
    </location>
    <ligand>
        <name>5-phospho-alpha-D-ribose 1-diphosphate</name>
        <dbReference type="ChEBI" id="CHEBI:58017"/>
        <note>ligand shared between dimeric partners</note>
    </ligand>
</feature>
<protein>
    <recommendedName>
        <fullName evidence="2 6">Orotate phosphoribosyltransferase</fullName>
        <shortName evidence="6">OPRT</shortName>
        <shortName evidence="6">OPRTase</shortName>
        <ecNumber evidence="2 6">2.4.2.10</ecNumber>
    </recommendedName>
</protein>
<comment type="similarity">
    <text evidence="6">Belongs to the purine/pyrimidine phosphoribosyltransferase family. PyrE subfamily.</text>
</comment>
<comment type="caution">
    <text evidence="6">Lacks conserved residue(s) required for the propagation of feature annotation.</text>
</comment>
<feature type="binding site" evidence="6">
    <location>
        <position position="130"/>
    </location>
    <ligand>
        <name>orotate</name>
        <dbReference type="ChEBI" id="CHEBI:30839"/>
    </ligand>
</feature>
<dbReference type="GO" id="GO:0000287">
    <property type="term" value="F:magnesium ion binding"/>
    <property type="evidence" value="ECO:0007669"/>
    <property type="project" value="UniProtKB-UniRule"/>
</dbReference>
<feature type="binding site" evidence="6">
    <location>
        <position position="158"/>
    </location>
    <ligand>
        <name>orotate</name>
        <dbReference type="ChEBI" id="CHEBI:30839"/>
    </ligand>
</feature>